<comment type="caution">
    <text evidence="3">The sequence shown here is derived from an EMBL/GenBank/DDBJ whole genome shotgun (WGS) entry which is preliminary data.</text>
</comment>
<dbReference type="InterPro" id="IPR000719">
    <property type="entry name" value="Prot_kinase_dom"/>
</dbReference>
<dbReference type="EMBL" id="SWKV01000069">
    <property type="protein sequence ID" value="KAF3034334.1"/>
    <property type="molecule type" value="Genomic_DNA"/>
</dbReference>
<keyword evidence="4" id="KW-1185">Reference proteome</keyword>
<dbReference type="GO" id="GO:0005524">
    <property type="term" value="F:ATP binding"/>
    <property type="evidence" value="ECO:0007669"/>
    <property type="project" value="InterPro"/>
</dbReference>
<dbReference type="InterPro" id="IPR036770">
    <property type="entry name" value="Ankyrin_rpt-contain_sf"/>
</dbReference>
<gene>
    <name evidence="3" type="ORF">E8E12_005849</name>
</gene>
<feature type="domain" description="Protein kinase" evidence="2">
    <location>
        <begin position="1"/>
        <end position="361"/>
    </location>
</feature>
<feature type="compositionally biased region" description="Polar residues" evidence="1">
    <location>
        <begin position="382"/>
        <end position="404"/>
    </location>
</feature>
<feature type="compositionally biased region" description="Basic and acidic residues" evidence="1">
    <location>
        <begin position="465"/>
        <end position="478"/>
    </location>
</feature>
<sequence>MKNDDEVVPGNPNSTAVVALKIFKKGADGGMDEATRDFNIELNILKQLRKCKTKHDAIMLDWGSITIVDNQGVALSHSLIFKLATFSLEDLLKDEKRAQRYLRKNVLLAGLVDVVEALECLHEKVHTFHFDIKPDNILIFEKKVQGPESEVPDQYELIWKLSDFGLARKKVASQKASMSSGSATPSVSSTLPATRPPGLYQAPEVQQQNVSAAGQGSDVWSMGIVALMVLAYMSNGPTEVLQLKAWLNVSFPNGGKEPLTYVRSDQRSWRHRKDHKCCYLPNHDPDTGSIPGSKLKAALNPKLIEWSNDLYLETYHLRPERTLVKRILEVIFGSVLLIDRGRRMCAADVRKTLAKIQEDWSLCDTNPESYKTRNNISDIYCSDSRSSQEASQGESPEEPSASQDAESDHRRHRRRHDMDLTPSIVVTGPPNTQQGIPGSSRDLKPSSVQASIGERPESQESSLMVRRDSAKSQEERIETLTPEPNVRTPERSTWVQESLCSAIEKNDPTSVRLQLRERGRDQLSQICPGARRLPIHWALCKNAYDALDVLLEHSSKEITNLVCNRRTALDLACEQGKPAALDCIRKYREKFDFPPEVYRKRHKNLGYEAKVIADDLFEIGRVVSPRKRSFFGLIRSRGSDTSG</sequence>
<dbReference type="Gene3D" id="1.25.40.20">
    <property type="entry name" value="Ankyrin repeat-containing domain"/>
    <property type="match status" value="1"/>
</dbReference>
<dbReference type="Proteomes" id="UP000758155">
    <property type="component" value="Unassembled WGS sequence"/>
</dbReference>
<organism evidence="3 4">
    <name type="scientific">Didymella heteroderae</name>
    <dbReference type="NCBI Taxonomy" id="1769908"/>
    <lineage>
        <taxon>Eukaryota</taxon>
        <taxon>Fungi</taxon>
        <taxon>Dikarya</taxon>
        <taxon>Ascomycota</taxon>
        <taxon>Pezizomycotina</taxon>
        <taxon>Dothideomycetes</taxon>
        <taxon>Pleosporomycetidae</taxon>
        <taxon>Pleosporales</taxon>
        <taxon>Pleosporineae</taxon>
        <taxon>Didymellaceae</taxon>
        <taxon>Didymella</taxon>
    </lineage>
</organism>
<feature type="region of interest" description="Disordered" evidence="1">
    <location>
        <begin position="382"/>
        <end position="492"/>
    </location>
</feature>
<dbReference type="AlphaFoldDB" id="A0A9P4WJT8"/>
<evidence type="ECO:0000313" key="3">
    <source>
        <dbReference type="EMBL" id="KAF3034334.1"/>
    </source>
</evidence>
<name>A0A9P4WJT8_9PLEO</name>
<dbReference type="SUPFAM" id="SSF56112">
    <property type="entry name" value="Protein kinase-like (PK-like)"/>
    <property type="match status" value="1"/>
</dbReference>
<feature type="compositionally biased region" description="Low complexity" evidence="1">
    <location>
        <begin position="177"/>
        <end position="189"/>
    </location>
</feature>
<reference evidence="3" key="1">
    <citation type="submission" date="2019-04" db="EMBL/GenBank/DDBJ databases">
        <title>Sequencing of skin fungus with MAO and IRED activity.</title>
        <authorList>
            <person name="Marsaioli A.J."/>
            <person name="Bonatto J.M.C."/>
            <person name="Reis Junior O."/>
        </authorList>
    </citation>
    <scope>NUCLEOTIDE SEQUENCE</scope>
    <source>
        <strain evidence="3">28M1</strain>
    </source>
</reference>
<dbReference type="SMART" id="SM00220">
    <property type="entry name" value="S_TKc"/>
    <property type="match status" value="1"/>
</dbReference>
<evidence type="ECO:0000313" key="4">
    <source>
        <dbReference type="Proteomes" id="UP000758155"/>
    </source>
</evidence>
<dbReference type="Gene3D" id="1.10.510.10">
    <property type="entry name" value="Transferase(Phosphotransferase) domain 1"/>
    <property type="match status" value="1"/>
</dbReference>
<dbReference type="PANTHER" id="PTHR24359:SF1">
    <property type="entry name" value="INHIBITOR OF NUCLEAR FACTOR KAPPA-B KINASE EPSILON SUBUNIT HOMOLOG 1-RELATED"/>
    <property type="match status" value="1"/>
</dbReference>
<feature type="region of interest" description="Disordered" evidence="1">
    <location>
        <begin position="175"/>
        <end position="199"/>
    </location>
</feature>
<evidence type="ECO:0000256" key="1">
    <source>
        <dbReference type="SAM" id="MobiDB-lite"/>
    </source>
</evidence>
<accession>A0A9P4WJT8</accession>
<protein>
    <recommendedName>
        <fullName evidence="2">Protein kinase domain-containing protein</fullName>
    </recommendedName>
</protein>
<dbReference type="OrthoDB" id="5986190at2759"/>
<dbReference type="Pfam" id="PF00069">
    <property type="entry name" value="Pkinase"/>
    <property type="match status" value="1"/>
</dbReference>
<dbReference type="InterPro" id="IPR011009">
    <property type="entry name" value="Kinase-like_dom_sf"/>
</dbReference>
<dbReference type="PANTHER" id="PTHR24359">
    <property type="entry name" value="SERINE/THREONINE-PROTEIN KINASE SBK1"/>
    <property type="match status" value="1"/>
</dbReference>
<dbReference type="PROSITE" id="PS50011">
    <property type="entry name" value="PROTEIN_KINASE_DOM"/>
    <property type="match status" value="1"/>
</dbReference>
<dbReference type="GO" id="GO:0004674">
    <property type="term" value="F:protein serine/threonine kinase activity"/>
    <property type="evidence" value="ECO:0007669"/>
    <property type="project" value="TreeGrafter"/>
</dbReference>
<proteinExistence type="predicted"/>
<evidence type="ECO:0000259" key="2">
    <source>
        <dbReference type="PROSITE" id="PS50011"/>
    </source>
</evidence>